<dbReference type="Proteomes" id="UP001157355">
    <property type="component" value="Unassembled WGS sequence"/>
</dbReference>
<name>A0AA37TRZ9_9RHOB</name>
<gene>
    <name evidence="2" type="ORF">GCM10010873_16730</name>
</gene>
<evidence type="ECO:0000313" key="2">
    <source>
        <dbReference type="EMBL" id="GLS86699.1"/>
    </source>
</evidence>
<sequence>MLVCRFSKTREAVSQLGLIFGGSASNSRNRKQSVPTIMVFLTETFGAIASSIEMSLGFWLTDRQKGARKQ</sequence>
<comment type="caution">
    <text evidence="2">The sequence shown here is derived from an EMBL/GenBank/DDBJ whole genome shotgun (WGS) entry which is preliminary data.</text>
</comment>
<reference evidence="2 3" key="1">
    <citation type="journal article" date="2014" name="Int. J. Syst. Evol. Microbiol.">
        <title>Complete genome sequence of Corynebacterium casei LMG S-19264T (=DSM 44701T), isolated from a smear-ripened cheese.</title>
        <authorList>
            <consortium name="US DOE Joint Genome Institute (JGI-PGF)"/>
            <person name="Walter F."/>
            <person name="Albersmeier A."/>
            <person name="Kalinowski J."/>
            <person name="Ruckert C."/>
        </authorList>
    </citation>
    <scope>NUCLEOTIDE SEQUENCE [LARGE SCALE GENOMIC DNA]</scope>
    <source>
        <strain evidence="2 3">NBRC 111766</strain>
    </source>
</reference>
<dbReference type="EMBL" id="BSPP01000005">
    <property type="protein sequence ID" value="GLS86699.1"/>
    <property type="molecule type" value="Genomic_DNA"/>
</dbReference>
<accession>A0AA37TRZ9</accession>
<keyword evidence="3" id="KW-1185">Reference proteome</keyword>
<feature type="transmembrane region" description="Helical" evidence="1">
    <location>
        <begin position="37"/>
        <end position="60"/>
    </location>
</feature>
<dbReference type="AlphaFoldDB" id="A0AA37TRZ9"/>
<evidence type="ECO:0000256" key="1">
    <source>
        <dbReference type="SAM" id="Phobius"/>
    </source>
</evidence>
<organism evidence="2 3">
    <name type="scientific">Cypionkella aquatica</name>
    <dbReference type="NCBI Taxonomy" id="1756042"/>
    <lineage>
        <taxon>Bacteria</taxon>
        <taxon>Pseudomonadati</taxon>
        <taxon>Pseudomonadota</taxon>
        <taxon>Alphaproteobacteria</taxon>
        <taxon>Rhodobacterales</taxon>
        <taxon>Paracoccaceae</taxon>
        <taxon>Cypionkella</taxon>
    </lineage>
</organism>
<keyword evidence="1" id="KW-0812">Transmembrane</keyword>
<evidence type="ECO:0000313" key="3">
    <source>
        <dbReference type="Proteomes" id="UP001157355"/>
    </source>
</evidence>
<protein>
    <submittedName>
        <fullName evidence="2">Uncharacterized protein</fullName>
    </submittedName>
</protein>
<keyword evidence="1" id="KW-0472">Membrane</keyword>
<keyword evidence="1" id="KW-1133">Transmembrane helix</keyword>
<proteinExistence type="predicted"/>